<gene>
    <name evidence="3" type="ORF">E9998_09690</name>
</gene>
<name>A0A4S8PHW8_9ACTN</name>
<accession>A0A4S8PHW8</accession>
<proteinExistence type="inferred from homology"/>
<keyword evidence="4" id="KW-1185">Reference proteome</keyword>
<dbReference type="SUPFAM" id="SSF52402">
    <property type="entry name" value="Adenine nucleotide alpha hydrolases-like"/>
    <property type="match status" value="1"/>
</dbReference>
<dbReference type="AlphaFoldDB" id="A0A4S8PHW8"/>
<dbReference type="Gene3D" id="3.40.50.620">
    <property type="entry name" value="HUPs"/>
    <property type="match status" value="1"/>
</dbReference>
<dbReference type="Pfam" id="PF00582">
    <property type="entry name" value="Usp"/>
    <property type="match status" value="1"/>
</dbReference>
<evidence type="ECO:0000259" key="2">
    <source>
        <dbReference type="Pfam" id="PF00582"/>
    </source>
</evidence>
<evidence type="ECO:0000313" key="3">
    <source>
        <dbReference type="EMBL" id="THV29012.1"/>
    </source>
</evidence>
<comment type="similarity">
    <text evidence="1">Belongs to the universal stress protein A family.</text>
</comment>
<dbReference type="RefSeq" id="WP_136529506.1">
    <property type="nucleotide sequence ID" value="NZ_STGX01000006.1"/>
</dbReference>
<dbReference type="Proteomes" id="UP000305792">
    <property type="component" value="Unassembled WGS sequence"/>
</dbReference>
<evidence type="ECO:0000313" key="4">
    <source>
        <dbReference type="Proteomes" id="UP000305792"/>
    </source>
</evidence>
<organism evidence="3 4">
    <name type="scientific">Glycomyces paridis</name>
    <dbReference type="NCBI Taxonomy" id="2126555"/>
    <lineage>
        <taxon>Bacteria</taxon>
        <taxon>Bacillati</taxon>
        <taxon>Actinomycetota</taxon>
        <taxon>Actinomycetes</taxon>
        <taxon>Glycomycetales</taxon>
        <taxon>Glycomycetaceae</taxon>
        <taxon>Glycomyces</taxon>
    </lineage>
</organism>
<evidence type="ECO:0000256" key="1">
    <source>
        <dbReference type="ARBA" id="ARBA00008791"/>
    </source>
</evidence>
<comment type="caution">
    <text evidence="3">The sequence shown here is derived from an EMBL/GenBank/DDBJ whole genome shotgun (WGS) entry which is preliminary data.</text>
</comment>
<dbReference type="PRINTS" id="PR01438">
    <property type="entry name" value="UNVRSLSTRESS"/>
</dbReference>
<dbReference type="PANTHER" id="PTHR31964">
    <property type="entry name" value="ADENINE NUCLEOTIDE ALPHA HYDROLASES-LIKE SUPERFAMILY PROTEIN"/>
    <property type="match status" value="1"/>
</dbReference>
<reference evidence="3 4" key="1">
    <citation type="journal article" date="2018" name="Int. J. Syst. Evol. Microbiol.">
        <title>Glycomyces paridis sp. nov., isolated from the medicinal plant Paris polyphylla.</title>
        <authorList>
            <person name="Fang X.M."/>
            <person name="Bai J.L."/>
            <person name="Su J."/>
            <person name="Zhao L.L."/>
            <person name="Liu H.Y."/>
            <person name="Ma B.P."/>
            <person name="Zhang Y.Q."/>
            <person name="Yu L.Y."/>
        </authorList>
    </citation>
    <scope>NUCLEOTIDE SEQUENCE [LARGE SCALE GENOMIC DNA]</scope>
    <source>
        <strain evidence="3 4">CPCC 204357</strain>
    </source>
</reference>
<feature type="domain" description="UspA" evidence="2">
    <location>
        <begin position="8"/>
        <end position="143"/>
    </location>
</feature>
<dbReference type="EMBL" id="STGX01000006">
    <property type="protein sequence ID" value="THV29012.1"/>
    <property type="molecule type" value="Genomic_DNA"/>
</dbReference>
<dbReference type="InterPro" id="IPR006015">
    <property type="entry name" value="Universal_stress_UspA"/>
</dbReference>
<protein>
    <submittedName>
        <fullName evidence="3">Universal stress protein</fullName>
    </submittedName>
</protein>
<dbReference type="CDD" id="cd00293">
    <property type="entry name" value="USP-like"/>
    <property type="match status" value="1"/>
</dbReference>
<dbReference type="OrthoDB" id="3865341at2"/>
<dbReference type="InterPro" id="IPR006016">
    <property type="entry name" value="UspA"/>
</dbReference>
<dbReference type="PANTHER" id="PTHR31964:SF113">
    <property type="entry name" value="USPA DOMAIN-CONTAINING PROTEIN"/>
    <property type="match status" value="1"/>
</dbReference>
<dbReference type="InterPro" id="IPR014729">
    <property type="entry name" value="Rossmann-like_a/b/a_fold"/>
</dbReference>
<sequence>MSNRIQNRGIVVGVDGSASSKQALAWALRYAETTGLPVTAVLAWEIPANYGTAAMVLPAAEFADEARSSHKQVVDEVAAAFPQVHVESRIVEGHPARILLKEAEHAQLLVVGSRGHGGFVGAVLGSVSQYCVTHAECPVLVLRGVE</sequence>